<proteinExistence type="predicted"/>
<dbReference type="Pfam" id="PF13751">
    <property type="entry name" value="DDE_Tnp_1_6"/>
    <property type="match status" value="1"/>
</dbReference>
<dbReference type="EMBL" id="LGCM01000050">
    <property type="protein sequence ID" value="KPL79413.1"/>
    <property type="molecule type" value="Genomic_DNA"/>
</dbReference>
<dbReference type="Pfam" id="PF05598">
    <property type="entry name" value="DUF772"/>
    <property type="match status" value="1"/>
</dbReference>
<feature type="region of interest" description="Disordered" evidence="1">
    <location>
        <begin position="262"/>
        <end position="297"/>
    </location>
</feature>
<protein>
    <submittedName>
        <fullName evidence="4">Transposase</fullName>
    </submittedName>
</protein>
<name>A0A0P6XHW0_9CHLR</name>
<reference evidence="4 5" key="1">
    <citation type="submission" date="2015-07" db="EMBL/GenBank/DDBJ databases">
        <title>Genome sequence of Levilinea saccharolytica DSM 16555.</title>
        <authorList>
            <person name="Hemp J."/>
            <person name="Ward L.M."/>
            <person name="Pace L.A."/>
            <person name="Fischer W.W."/>
        </authorList>
    </citation>
    <scope>NUCLEOTIDE SEQUENCE [LARGE SCALE GENOMIC DNA]</scope>
    <source>
        <strain evidence="4 5">KIBI-1</strain>
    </source>
</reference>
<feature type="compositionally biased region" description="Basic and acidic residues" evidence="1">
    <location>
        <begin position="282"/>
        <end position="293"/>
    </location>
</feature>
<feature type="compositionally biased region" description="Basic and acidic residues" evidence="1">
    <location>
        <begin position="194"/>
        <end position="204"/>
    </location>
</feature>
<feature type="domain" description="Transposase DDE" evidence="3">
    <location>
        <begin position="405"/>
        <end position="530"/>
    </location>
</feature>
<dbReference type="Proteomes" id="UP000050501">
    <property type="component" value="Unassembled WGS sequence"/>
</dbReference>
<dbReference type="InterPro" id="IPR025668">
    <property type="entry name" value="Tnp_DDE_dom"/>
</dbReference>
<gene>
    <name evidence="4" type="ORF">ADN01_14440</name>
</gene>
<evidence type="ECO:0000313" key="4">
    <source>
        <dbReference type="EMBL" id="KPL79413.1"/>
    </source>
</evidence>
<feature type="region of interest" description="Disordered" evidence="1">
    <location>
        <begin position="187"/>
        <end position="246"/>
    </location>
</feature>
<organism evidence="4 5">
    <name type="scientific">Levilinea saccharolytica</name>
    <dbReference type="NCBI Taxonomy" id="229921"/>
    <lineage>
        <taxon>Bacteria</taxon>
        <taxon>Bacillati</taxon>
        <taxon>Chloroflexota</taxon>
        <taxon>Anaerolineae</taxon>
        <taxon>Anaerolineales</taxon>
        <taxon>Anaerolineaceae</taxon>
        <taxon>Levilinea</taxon>
    </lineage>
</organism>
<dbReference type="AlphaFoldDB" id="A0A0P6XHW0"/>
<feature type="domain" description="Transposase InsH N-terminal" evidence="2">
    <location>
        <begin position="24"/>
        <end position="113"/>
    </location>
</feature>
<dbReference type="PANTHER" id="PTHR33408">
    <property type="entry name" value="TRANSPOSASE"/>
    <property type="match status" value="1"/>
</dbReference>
<evidence type="ECO:0000259" key="3">
    <source>
        <dbReference type="Pfam" id="PF13751"/>
    </source>
</evidence>
<comment type="caution">
    <text evidence="4">The sequence shown here is derived from an EMBL/GenBank/DDBJ whole genome shotgun (WGS) entry which is preliminary data.</text>
</comment>
<evidence type="ECO:0000313" key="5">
    <source>
        <dbReference type="Proteomes" id="UP000050501"/>
    </source>
</evidence>
<sequence>MKRRPTAPVFKPYVMHQASLLPRSYDEVIEPEHLVRVVSAAIDKLDLRPLLAQYKGGGTSSYHPQMLLKVLVYAYSQKIYSSRKIAKALRENIHFMWLSGEQRPDFRTINDFRGSRMKGVIDEVFAEVLEYLLEAGKVKLETYFVDGTKIEADANKHKVVWAKRKNRYQQRVRTQIEELLKQIEAENEAEQAEYGEKDLEERGGGEGGSEIDSEKLRERIERLNQRLRERQQPKRDTQAKRKALKKLEGDCLPRLEKYEQQTETLAGRSSYAQSDPDASSMRMKEDRGAEKPWPKPAYNVQIGTEGQFITGFSVHNRVGDPPCLIPHLEQVRHNTGGRLPQRIVADAAYGSEENYAYLEQHGAENFLKYNTFYQDTHHYRKAEVLRAHQFRAEHFTYDQQTDTFVCPADKRLHFQYTSRYITENGYESTRQTYECFDCAGCLLKPQCTKSRGNRKIRISFRLLAYRRQARSNLTSPEGQRLRAARSTEVETVFGHIKHNMNFRRFHLRGLEKVKTEWGLVSIAHNLRKLAA</sequence>
<dbReference type="PATRIC" id="fig|229921.5.peg.3373"/>
<dbReference type="InterPro" id="IPR047629">
    <property type="entry name" value="IS1182_transpos"/>
</dbReference>
<dbReference type="RefSeq" id="WP_075071233.1">
    <property type="nucleotide sequence ID" value="NZ_LGCM01000050.1"/>
</dbReference>
<feature type="compositionally biased region" description="Basic and acidic residues" evidence="1">
    <location>
        <begin position="212"/>
        <end position="246"/>
    </location>
</feature>
<keyword evidence="5" id="KW-1185">Reference proteome</keyword>
<dbReference type="InterPro" id="IPR008490">
    <property type="entry name" value="Transposase_InsH_N"/>
</dbReference>
<evidence type="ECO:0000256" key="1">
    <source>
        <dbReference type="SAM" id="MobiDB-lite"/>
    </source>
</evidence>
<evidence type="ECO:0000259" key="2">
    <source>
        <dbReference type="Pfam" id="PF05598"/>
    </source>
</evidence>
<accession>A0A0P6XHW0</accession>
<dbReference type="PANTHER" id="PTHR33408:SF2">
    <property type="entry name" value="TRANSPOSASE DDE DOMAIN-CONTAINING PROTEIN"/>
    <property type="match status" value="1"/>
</dbReference>
<dbReference type="NCBIfam" id="NF033551">
    <property type="entry name" value="transpos_IS1182"/>
    <property type="match status" value="1"/>
</dbReference>